<keyword evidence="2" id="KW-0472">Membrane</keyword>
<feature type="compositionally biased region" description="Gly residues" evidence="1">
    <location>
        <begin position="86"/>
        <end position="96"/>
    </location>
</feature>
<organism evidence="3 4">
    <name type="scientific">Roseivivax jejudonensis</name>
    <dbReference type="NCBI Taxonomy" id="1529041"/>
    <lineage>
        <taxon>Bacteria</taxon>
        <taxon>Pseudomonadati</taxon>
        <taxon>Pseudomonadota</taxon>
        <taxon>Alphaproteobacteria</taxon>
        <taxon>Rhodobacterales</taxon>
        <taxon>Roseobacteraceae</taxon>
        <taxon>Roseivivax</taxon>
    </lineage>
</organism>
<name>A0A1X6ZSC0_9RHOB</name>
<proteinExistence type="predicted"/>
<keyword evidence="2" id="KW-0812">Transmembrane</keyword>
<dbReference type="RefSeq" id="WP_085792711.1">
    <property type="nucleotide sequence ID" value="NZ_FWFK01000005.1"/>
</dbReference>
<accession>A0A1X6ZSC0</accession>
<feature type="region of interest" description="Disordered" evidence="1">
    <location>
        <begin position="1"/>
        <end position="30"/>
    </location>
</feature>
<keyword evidence="2" id="KW-1133">Transmembrane helix</keyword>
<dbReference type="Proteomes" id="UP000193570">
    <property type="component" value="Unassembled WGS sequence"/>
</dbReference>
<evidence type="ECO:0000256" key="1">
    <source>
        <dbReference type="SAM" id="MobiDB-lite"/>
    </source>
</evidence>
<gene>
    <name evidence="3" type="ORF">ROJ8625_03048</name>
</gene>
<evidence type="ECO:0000256" key="2">
    <source>
        <dbReference type="SAM" id="Phobius"/>
    </source>
</evidence>
<feature type="region of interest" description="Disordered" evidence="1">
    <location>
        <begin position="54"/>
        <end position="96"/>
    </location>
</feature>
<dbReference type="AlphaFoldDB" id="A0A1X6ZSC0"/>
<reference evidence="3 4" key="1">
    <citation type="submission" date="2017-03" db="EMBL/GenBank/DDBJ databases">
        <authorList>
            <person name="Afonso C.L."/>
            <person name="Miller P.J."/>
            <person name="Scott M.A."/>
            <person name="Spackman E."/>
            <person name="Goraichik I."/>
            <person name="Dimitrov K.M."/>
            <person name="Suarez D.L."/>
            <person name="Swayne D.E."/>
        </authorList>
    </citation>
    <scope>NUCLEOTIDE SEQUENCE [LARGE SCALE GENOMIC DNA]</scope>
    <source>
        <strain evidence="3 4">CECT 8625</strain>
    </source>
</reference>
<keyword evidence="4" id="KW-1185">Reference proteome</keyword>
<sequence>MAYPDHSRHDPYTDPLRADPRLRTEPRSGGAVAGLGVALGLVVLVIAGTAFLGGGDDASAPAPTAPEVSAPASDTQSAPVAPEGAADGGGGAASAE</sequence>
<evidence type="ECO:0000313" key="4">
    <source>
        <dbReference type="Proteomes" id="UP000193570"/>
    </source>
</evidence>
<feature type="transmembrane region" description="Helical" evidence="2">
    <location>
        <begin position="31"/>
        <end position="52"/>
    </location>
</feature>
<protein>
    <submittedName>
        <fullName evidence="3">Uncharacterized protein</fullName>
    </submittedName>
</protein>
<dbReference type="EMBL" id="FWFK01000005">
    <property type="protein sequence ID" value="SLN60123.1"/>
    <property type="molecule type" value="Genomic_DNA"/>
</dbReference>
<feature type="compositionally biased region" description="Basic and acidic residues" evidence="1">
    <location>
        <begin position="1"/>
        <end position="26"/>
    </location>
</feature>
<evidence type="ECO:0000313" key="3">
    <source>
        <dbReference type="EMBL" id="SLN60123.1"/>
    </source>
</evidence>